<feature type="transmembrane region" description="Helical" evidence="6">
    <location>
        <begin position="341"/>
        <end position="358"/>
    </location>
</feature>
<protein>
    <recommendedName>
        <fullName evidence="7">STAS domain-containing protein</fullName>
    </recommendedName>
</protein>
<proteinExistence type="predicted"/>
<feature type="transmembrane region" description="Helical" evidence="6">
    <location>
        <begin position="159"/>
        <end position="181"/>
    </location>
</feature>
<sequence length="809" mass="89284">MPVNEEQPSTQNAIQTSESSEIRIERPILTSAALNSLIDHNDRQSNHTISTICQSLLQTTANLFVPDWLKSLTCYQKSGDRKSSQQQCSEFTKGFGKWLLAFFPIVAILRKYELKTWLYNDVIAGLTVGIMHVPQGMAYAMLATLPPVYGLYTSFFPPLIYFFFGTSRHVSIGTIAVISLLTGEYLDKKAKNLLQQKPNVDIIATGLNTTESVTADEVLQETAIRIQCAPALALAVGIAQVTMGIFRMGGVTRYISGPMTSGFTVGVAVHVFTSQVKTLLGARPRKQVGLFAVPRLYYELFKAIRTSNLITIGLSAACILVLFVVKIWINPRVTRKIKVPIPIDLIIVILATVISYYLDLNEKHGVTIVGHVSKGIPPPIVPSFGNMEDSIGDVIVLAIVSFSVSISLTRIFAKTFSYRVDSNQELFAYGLSNTISSFFQAFPSAASLSRSAVQVSAGGRTQVATMFSSILLILVLYFIGPLFYAVPNCCLSAIIVVALKGMFIHALEVEHLWKYSLWDCSTWLLTCLCTIVLDVKYGLLAGVLYSAMTVILRTQSPSIRILGKAAKTEFYRDIQDNQKCMESSAIKVIRYEGSIYYACAENFRAAIYEKSGMDPVSTLTKMQKIRKRMDKIELLLTLCSPCDAIATQQMSEVGHDSAVDSNGNNVLIRPGIAAPPSFTCSAQKDNSTLNSEENMSTHHLRLRAQHAAFSKQLQTLSEKCALQYVILDCSCWNFIDFVGADELRQLVADYKKLSVSVLLAALADHMVLSLITNGKLCQDEVKIFPSIYDAVSFASKHLKDNVSRLNHIQ</sequence>
<keyword evidence="3 6" id="KW-1133">Transmembrane helix</keyword>
<dbReference type="InterPro" id="IPR036513">
    <property type="entry name" value="STAS_dom_sf"/>
</dbReference>
<dbReference type="NCBIfam" id="TIGR00815">
    <property type="entry name" value="sulP"/>
    <property type="match status" value="1"/>
</dbReference>
<evidence type="ECO:0000256" key="3">
    <source>
        <dbReference type="ARBA" id="ARBA00022989"/>
    </source>
</evidence>
<keyword evidence="9" id="KW-1185">Reference proteome</keyword>
<dbReference type="GO" id="GO:0008271">
    <property type="term" value="F:secondary active sulfate transmembrane transporter activity"/>
    <property type="evidence" value="ECO:0007669"/>
    <property type="project" value="InterPro"/>
</dbReference>
<feature type="domain" description="STAS" evidence="7">
    <location>
        <begin position="576"/>
        <end position="794"/>
    </location>
</feature>
<feature type="transmembrane region" description="Helical" evidence="6">
    <location>
        <begin position="309"/>
        <end position="329"/>
    </location>
</feature>
<dbReference type="Gene3D" id="3.30.750.24">
    <property type="entry name" value="STAS domain"/>
    <property type="match status" value="1"/>
</dbReference>
<feature type="transmembrane region" description="Helical" evidence="6">
    <location>
        <begin position="523"/>
        <end position="552"/>
    </location>
</feature>
<evidence type="ECO:0000259" key="7">
    <source>
        <dbReference type="PROSITE" id="PS50801"/>
    </source>
</evidence>
<feature type="transmembrane region" description="Helical" evidence="6">
    <location>
        <begin position="470"/>
        <end position="503"/>
    </location>
</feature>
<gene>
    <name evidence="8" type="ORF">P879_00078</name>
</gene>
<dbReference type="AlphaFoldDB" id="A0A8T0DTV0"/>
<evidence type="ECO:0000256" key="1">
    <source>
        <dbReference type="ARBA" id="ARBA00004141"/>
    </source>
</evidence>
<organism evidence="8 9">
    <name type="scientific">Paragonimus westermani</name>
    <dbReference type="NCBI Taxonomy" id="34504"/>
    <lineage>
        <taxon>Eukaryota</taxon>
        <taxon>Metazoa</taxon>
        <taxon>Spiralia</taxon>
        <taxon>Lophotrochozoa</taxon>
        <taxon>Platyhelminthes</taxon>
        <taxon>Trematoda</taxon>
        <taxon>Digenea</taxon>
        <taxon>Plagiorchiida</taxon>
        <taxon>Troglotremata</taxon>
        <taxon>Troglotrematidae</taxon>
        <taxon>Paragonimus</taxon>
    </lineage>
</organism>
<dbReference type="PROSITE" id="PS01130">
    <property type="entry name" value="SLC26A"/>
    <property type="match status" value="1"/>
</dbReference>
<dbReference type="Pfam" id="PF01740">
    <property type="entry name" value="STAS"/>
    <property type="match status" value="1"/>
</dbReference>
<keyword evidence="4 6" id="KW-0472">Membrane</keyword>
<comment type="caution">
    <text evidence="8">The sequence shown here is derived from an EMBL/GenBank/DDBJ whole genome shotgun (WGS) entry which is preliminary data.</text>
</comment>
<evidence type="ECO:0000313" key="9">
    <source>
        <dbReference type="Proteomes" id="UP000699462"/>
    </source>
</evidence>
<dbReference type="InterPro" id="IPR018045">
    <property type="entry name" value="S04_transporter_CS"/>
</dbReference>
<dbReference type="OrthoDB" id="288203at2759"/>
<dbReference type="PROSITE" id="PS50801">
    <property type="entry name" value="STAS"/>
    <property type="match status" value="1"/>
</dbReference>
<accession>A0A8T0DTV0</accession>
<dbReference type="InterPro" id="IPR011547">
    <property type="entry name" value="SLC26A/SulP_dom"/>
</dbReference>
<dbReference type="InterPro" id="IPR002645">
    <property type="entry name" value="STAS_dom"/>
</dbReference>
<comment type="subcellular location">
    <subcellularLocation>
        <location evidence="1">Membrane</location>
        <topology evidence="1">Multi-pass membrane protein</topology>
    </subcellularLocation>
</comment>
<evidence type="ECO:0000256" key="2">
    <source>
        <dbReference type="ARBA" id="ARBA00022692"/>
    </source>
</evidence>
<keyword evidence="2 6" id="KW-0812">Transmembrane</keyword>
<dbReference type="SUPFAM" id="SSF52091">
    <property type="entry name" value="SpoIIaa-like"/>
    <property type="match status" value="1"/>
</dbReference>
<dbReference type="PANTHER" id="PTHR11814">
    <property type="entry name" value="SULFATE TRANSPORTER"/>
    <property type="match status" value="1"/>
</dbReference>
<dbReference type="Pfam" id="PF00916">
    <property type="entry name" value="Sulfate_transp"/>
    <property type="match status" value="1"/>
</dbReference>
<dbReference type="Proteomes" id="UP000699462">
    <property type="component" value="Unassembled WGS sequence"/>
</dbReference>
<evidence type="ECO:0000256" key="6">
    <source>
        <dbReference type="SAM" id="Phobius"/>
    </source>
</evidence>
<reference evidence="8 9" key="1">
    <citation type="submission" date="2019-07" db="EMBL/GenBank/DDBJ databases">
        <title>Annotation for the trematode Paragonimus westermani.</title>
        <authorList>
            <person name="Choi Y.-J."/>
        </authorList>
    </citation>
    <scope>NUCLEOTIDE SEQUENCE [LARGE SCALE GENOMIC DNA]</scope>
    <source>
        <strain evidence="8">180907_Pwestermani</strain>
    </source>
</reference>
<name>A0A8T0DTV0_9TREM</name>
<feature type="region of interest" description="Disordered" evidence="5">
    <location>
        <begin position="1"/>
        <end position="20"/>
    </location>
</feature>
<feature type="transmembrane region" description="Helical" evidence="6">
    <location>
        <begin position="394"/>
        <end position="413"/>
    </location>
</feature>
<evidence type="ECO:0000256" key="5">
    <source>
        <dbReference type="SAM" id="MobiDB-lite"/>
    </source>
</evidence>
<dbReference type="InterPro" id="IPR001902">
    <property type="entry name" value="SLC26A/SulP_fam"/>
</dbReference>
<feature type="transmembrane region" description="Helical" evidence="6">
    <location>
        <begin position="118"/>
        <end position="139"/>
    </location>
</feature>
<dbReference type="GO" id="GO:0016020">
    <property type="term" value="C:membrane"/>
    <property type="evidence" value="ECO:0007669"/>
    <property type="project" value="UniProtKB-SubCell"/>
</dbReference>
<feature type="compositionally biased region" description="Polar residues" evidence="5">
    <location>
        <begin position="1"/>
        <end position="19"/>
    </location>
</feature>
<evidence type="ECO:0000313" key="8">
    <source>
        <dbReference type="EMBL" id="KAF8571345.1"/>
    </source>
</evidence>
<dbReference type="EMBL" id="JTDF01000576">
    <property type="protein sequence ID" value="KAF8571345.1"/>
    <property type="molecule type" value="Genomic_DNA"/>
</dbReference>
<evidence type="ECO:0000256" key="4">
    <source>
        <dbReference type="ARBA" id="ARBA00023136"/>
    </source>
</evidence>